<sequence>MFNLVDLSSLRRICIYLPDTRAIKLLESALIAEGLAAVSVTTFAEFEMTIRRGDYTAIITVSSCIDGIRTSSELPIIDIQSLLDDWMQTDAARKPTAFETMSFLQGTCFVALRR</sequence>
<name>A0ABV6AEI0_9HYPH</name>
<keyword evidence="2" id="KW-1185">Reference proteome</keyword>
<dbReference type="EMBL" id="JBHMAA010000011">
    <property type="protein sequence ID" value="MFB9948980.1"/>
    <property type="molecule type" value="Genomic_DNA"/>
</dbReference>
<organism evidence="1 2">
    <name type="scientific">Rhizobium puerariae</name>
    <dbReference type="NCBI Taxonomy" id="1585791"/>
    <lineage>
        <taxon>Bacteria</taxon>
        <taxon>Pseudomonadati</taxon>
        <taxon>Pseudomonadota</taxon>
        <taxon>Alphaproteobacteria</taxon>
        <taxon>Hyphomicrobiales</taxon>
        <taxon>Rhizobiaceae</taxon>
        <taxon>Rhizobium/Agrobacterium group</taxon>
        <taxon>Rhizobium</taxon>
    </lineage>
</organism>
<protein>
    <submittedName>
        <fullName evidence="1">Uncharacterized protein</fullName>
    </submittedName>
</protein>
<reference evidence="1 2" key="1">
    <citation type="submission" date="2024-09" db="EMBL/GenBank/DDBJ databases">
        <authorList>
            <person name="Sun Q."/>
            <person name="Mori K."/>
        </authorList>
    </citation>
    <scope>NUCLEOTIDE SEQUENCE [LARGE SCALE GENOMIC DNA]</scope>
    <source>
        <strain evidence="1 2">TBRC 4938</strain>
    </source>
</reference>
<dbReference type="RefSeq" id="WP_377259263.1">
    <property type="nucleotide sequence ID" value="NZ_JBHMAA010000011.1"/>
</dbReference>
<evidence type="ECO:0000313" key="1">
    <source>
        <dbReference type="EMBL" id="MFB9948980.1"/>
    </source>
</evidence>
<proteinExistence type="predicted"/>
<accession>A0ABV6AEI0</accession>
<dbReference type="Proteomes" id="UP001589692">
    <property type="component" value="Unassembled WGS sequence"/>
</dbReference>
<gene>
    <name evidence="1" type="ORF">ACFFP0_08985</name>
</gene>
<comment type="caution">
    <text evidence="1">The sequence shown here is derived from an EMBL/GenBank/DDBJ whole genome shotgun (WGS) entry which is preliminary data.</text>
</comment>
<evidence type="ECO:0000313" key="2">
    <source>
        <dbReference type="Proteomes" id="UP001589692"/>
    </source>
</evidence>